<keyword evidence="1" id="KW-0677">Repeat</keyword>
<dbReference type="EMBL" id="CAJZBQ010000002">
    <property type="protein sequence ID" value="CAG9310654.1"/>
    <property type="molecule type" value="Genomic_DNA"/>
</dbReference>
<dbReference type="InterPro" id="IPR002110">
    <property type="entry name" value="Ankyrin_rpt"/>
</dbReference>
<name>A0AAU9I6A3_9CILI</name>
<evidence type="ECO:0000313" key="4">
    <source>
        <dbReference type="EMBL" id="CAG9310654.1"/>
    </source>
</evidence>
<organism evidence="4 5">
    <name type="scientific">Blepharisma stoltei</name>
    <dbReference type="NCBI Taxonomy" id="1481888"/>
    <lineage>
        <taxon>Eukaryota</taxon>
        <taxon>Sar</taxon>
        <taxon>Alveolata</taxon>
        <taxon>Ciliophora</taxon>
        <taxon>Postciliodesmatophora</taxon>
        <taxon>Heterotrichea</taxon>
        <taxon>Heterotrichida</taxon>
        <taxon>Blepharismidae</taxon>
        <taxon>Blepharisma</taxon>
    </lineage>
</organism>
<dbReference type="SUPFAM" id="SSF48403">
    <property type="entry name" value="Ankyrin repeat"/>
    <property type="match status" value="1"/>
</dbReference>
<keyword evidence="5" id="KW-1185">Reference proteome</keyword>
<dbReference type="AlphaFoldDB" id="A0AAU9I6A3"/>
<keyword evidence="2 3" id="KW-0040">ANK repeat</keyword>
<proteinExistence type="predicted"/>
<gene>
    <name evidence="4" type="ORF">BSTOLATCC_MIC1496</name>
</gene>
<dbReference type="PANTHER" id="PTHR24198:SF165">
    <property type="entry name" value="ANKYRIN REPEAT-CONTAINING PROTEIN-RELATED"/>
    <property type="match status" value="1"/>
</dbReference>
<evidence type="ECO:0000256" key="2">
    <source>
        <dbReference type="ARBA" id="ARBA00023043"/>
    </source>
</evidence>
<dbReference type="Proteomes" id="UP001162131">
    <property type="component" value="Unassembled WGS sequence"/>
</dbReference>
<dbReference type="PROSITE" id="PS50297">
    <property type="entry name" value="ANK_REP_REGION"/>
    <property type="match status" value="3"/>
</dbReference>
<evidence type="ECO:0000256" key="3">
    <source>
        <dbReference type="PROSITE-ProRule" id="PRU00023"/>
    </source>
</evidence>
<feature type="repeat" description="ANK" evidence="3">
    <location>
        <begin position="92"/>
        <end position="124"/>
    </location>
</feature>
<evidence type="ECO:0000313" key="5">
    <source>
        <dbReference type="Proteomes" id="UP001162131"/>
    </source>
</evidence>
<dbReference type="PANTHER" id="PTHR24198">
    <property type="entry name" value="ANKYRIN REPEAT AND PROTEIN KINASE DOMAIN-CONTAINING PROTEIN"/>
    <property type="match status" value="1"/>
</dbReference>
<reference evidence="4" key="1">
    <citation type="submission" date="2021-09" db="EMBL/GenBank/DDBJ databases">
        <authorList>
            <consortium name="AG Swart"/>
            <person name="Singh M."/>
            <person name="Singh A."/>
            <person name="Seah K."/>
            <person name="Emmerich C."/>
        </authorList>
    </citation>
    <scope>NUCLEOTIDE SEQUENCE</scope>
    <source>
        <strain evidence="4">ATCC30299</strain>
    </source>
</reference>
<feature type="repeat" description="ANK" evidence="3">
    <location>
        <begin position="125"/>
        <end position="157"/>
    </location>
</feature>
<accession>A0AAU9I6A3</accession>
<comment type="caution">
    <text evidence="4">The sequence shown here is derived from an EMBL/GenBank/DDBJ whole genome shotgun (WGS) entry which is preliminary data.</text>
</comment>
<evidence type="ECO:0000256" key="1">
    <source>
        <dbReference type="ARBA" id="ARBA00022737"/>
    </source>
</evidence>
<feature type="repeat" description="ANK" evidence="3">
    <location>
        <begin position="292"/>
        <end position="324"/>
    </location>
</feature>
<dbReference type="Gene3D" id="1.25.40.20">
    <property type="entry name" value="Ankyrin repeat-containing domain"/>
    <property type="match status" value="2"/>
</dbReference>
<protein>
    <submittedName>
        <fullName evidence="4">Uncharacterized protein</fullName>
    </submittedName>
</protein>
<dbReference type="InterPro" id="IPR036770">
    <property type="entry name" value="Ankyrin_rpt-contain_sf"/>
</dbReference>
<feature type="repeat" description="ANK" evidence="3">
    <location>
        <begin position="158"/>
        <end position="190"/>
    </location>
</feature>
<dbReference type="SMART" id="SM00248">
    <property type="entry name" value="ANK"/>
    <property type="match status" value="8"/>
</dbReference>
<dbReference type="Pfam" id="PF12796">
    <property type="entry name" value="Ank_2"/>
    <property type="match status" value="2"/>
</dbReference>
<sequence length="350" mass="38969">MKVPSFTDLLGPLPGIIAGLKSYRLFKAIDSPNNAKALKFLKKKRNIFNLKQANTGLNPLHLVTMKNDTQLIEAITVRQDCKAHINDQDNDQQWAAIHFAAQNGNSEALTYFLKLGANISIKNKEGSGPIHIAAGHNHKDFIQKLIERSVHIDERDAKMRTALHYSAVQNFADLAEWLVSKGASTSVVDSVGMTPIYVAVHAGSFNVTEFLHNYKDGYTKIPGSKCKLIHLACRHQDTKILEFLHANGHDLWDFDNEVDRESVYHYAALDGAVNCIDYLVSKNIAIDRQDSRGLTPLHIAVGVKNLAVIKKLCEAGAKLDIPNIEGLSPFDMAESVRDHATLTLLRRFKR</sequence>
<dbReference type="PROSITE" id="PS50088">
    <property type="entry name" value="ANK_REPEAT"/>
    <property type="match status" value="4"/>
</dbReference>